<organism evidence="2 3">
    <name type="scientific">Klebsiella pneumoniae</name>
    <dbReference type="NCBI Taxonomy" id="573"/>
    <lineage>
        <taxon>Bacteria</taxon>
        <taxon>Pseudomonadati</taxon>
        <taxon>Pseudomonadota</taxon>
        <taxon>Gammaproteobacteria</taxon>
        <taxon>Enterobacterales</taxon>
        <taxon>Enterobacteriaceae</taxon>
        <taxon>Klebsiella/Raoultella group</taxon>
        <taxon>Klebsiella</taxon>
        <taxon>Klebsiella pneumoniae complex</taxon>
    </lineage>
</organism>
<dbReference type="Pfam" id="PF06568">
    <property type="entry name" value="YjiS-like"/>
    <property type="match status" value="1"/>
</dbReference>
<name>A0A2X3D211_KLEPN</name>
<dbReference type="Proteomes" id="UP000251123">
    <property type="component" value="Unassembled WGS sequence"/>
</dbReference>
<gene>
    <name evidence="2" type="ORF">NCTC9601_05630</name>
</gene>
<dbReference type="InterPro" id="IPR009506">
    <property type="entry name" value="YjiS-like"/>
</dbReference>
<evidence type="ECO:0000313" key="3">
    <source>
        <dbReference type="Proteomes" id="UP000251123"/>
    </source>
</evidence>
<sequence length="55" mass="6511">MEFHENRAKTAIYRFRTAGAVYQKNGGFRSKRAEFCQQMSDEQLKDIGLRRDQIN</sequence>
<protein>
    <submittedName>
        <fullName evidence="2">Uncharacterized conserved small protein</fullName>
    </submittedName>
</protein>
<feature type="domain" description="YjiS-like" evidence="1">
    <location>
        <begin position="37"/>
        <end position="54"/>
    </location>
</feature>
<dbReference type="AlphaFoldDB" id="A0A2X3D211"/>
<evidence type="ECO:0000259" key="1">
    <source>
        <dbReference type="Pfam" id="PF06568"/>
    </source>
</evidence>
<reference evidence="2 3" key="1">
    <citation type="submission" date="2018-06" db="EMBL/GenBank/DDBJ databases">
        <authorList>
            <consortium name="Pathogen Informatics"/>
            <person name="Doyle S."/>
        </authorList>
    </citation>
    <scope>NUCLEOTIDE SEQUENCE [LARGE SCALE GENOMIC DNA]</scope>
    <source>
        <strain evidence="2 3">NCTC9601</strain>
    </source>
</reference>
<proteinExistence type="predicted"/>
<accession>A0A2X3D211</accession>
<dbReference type="EMBL" id="UASN01000022">
    <property type="protein sequence ID" value="SQC18844.1"/>
    <property type="molecule type" value="Genomic_DNA"/>
</dbReference>
<evidence type="ECO:0000313" key="2">
    <source>
        <dbReference type="EMBL" id="SQC18844.1"/>
    </source>
</evidence>